<sequence>MIIGIVGAGPRGLSMVERLIRNNRENQHIQICLFDPDGPGGRVWRLDQPTELLMNSVSQQVTLFTDETLTSGGEISPGPNLYQWSQTEAKKYIEKQQFVNKEFFLAEAERLRANEPATRCFYGLYQQWFYEQLKKLAPHSFTIVRSLVKEIDKIKTGFYLKTNEQHLVVDQLVMTTGHWENKVSKDEKRFYDYAEKEQLFYQPPANPADVSVETIPPKATVILRGLGLSFFDYVGLLTENRGGKFEKQGEKLVYLPSGREPIVYCGSRKGLPYFPRGKNEKRGGAMAVPKLITKENLAKLYQNQQLTGKLFFDLLKKDVELFYYKKLIEEKHLAISPVLFEQIFLTRDQSDWQKQFPELQPYQWEWDFFETPIYHEKHDFQKESRRFIDYQINESMKGNCTGAIALAFDALKDWRDPVHLVIEWGIFTAKEYREVLWGWFTKLNAFLTIGPPVVRTRELAALIDAGIFTIVSPPLEIKTEAGFFIVENEGQRIESRYLIEARLLQTDLTQTKNPALNSLKKHQLIRPFTYQDTTGVYETGAIDIKLSTNQVWNKQGELEENLYCLGIPVEGVDWLTATVSRPYTDAWNLRQIDKVAQLILGRTTN</sequence>
<dbReference type="SUPFAM" id="SSF51905">
    <property type="entry name" value="FAD/NAD(P)-binding domain"/>
    <property type="match status" value="1"/>
</dbReference>
<dbReference type="EC" id="1.-.-.-" evidence="2"/>
<dbReference type="InterPro" id="IPR036188">
    <property type="entry name" value="FAD/NAD-bd_sf"/>
</dbReference>
<dbReference type="AlphaFoldDB" id="A0A7Z9DJV1"/>
<dbReference type="Proteomes" id="UP000352698">
    <property type="component" value="Unassembled WGS sequence"/>
</dbReference>
<gene>
    <name evidence="2" type="ORF">NCTC12204_01722</name>
</gene>
<dbReference type="PANTHER" id="PTHR40254:SF1">
    <property type="entry name" value="BLR0577 PROTEIN"/>
    <property type="match status" value="1"/>
</dbReference>
<protein>
    <submittedName>
        <fullName evidence="2">FAD(NAD)-dependent oxidoreductase</fullName>
        <ecNumber evidence="2">1.-.-.-</ecNumber>
    </submittedName>
</protein>
<dbReference type="RefSeq" id="WP_010737797.1">
    <property type="nucleotide sequence ID" value="NZ_CABEEP010000001.1"/>
</dbReference>
<dbReference type="InterPro" id="IPR052189">
    <property type="entry name" value="L-asp_N-monooxygenase_NS-form"/>
</dbReference>
<dbReference type="PANTHER" id="PTHR40254">
    <property type="entry name" value="BLR0577 PROTEIN"/>
    <property type="match status" value="1"/>
</dbReference>
<feature type="domain" description="FAD-dependent urate hydroxylase HpyO/Asp monooxygenase CreE-like FAD/NAD(P)-binding" evidence="1">
    <location>
        <begin position="5"/>
        <end position="178"/>
    </location>
</feature>
<proteinExistence type="predicted"/>
<reference evidence="2 3" key="1">
    <citation type="submission" date="2019-05" db="EMBL/GenBank/DDBJ databases">
        <authorList>
            <consortium name="Pathogen Informatics"/>
        </authorList>
    </citation>
    <scope>NUCLEOTIDE SEQUENCE [LARGE SCALE GENOMIC DNA]</scope>
    <source>
        <strain evidence="2 3">NCTC12204</strain>
    </source>
</reference>
<evidence type="ECO:0000259" key="1">
    <source>
        <dbReference type="Pfam" id="PF13454"/>
    </source>
</evidence>
<keyword evidence="2" id="KW-0560">Oxidoreductase</keyword>
<dbReference type="GO" id="GO:0016491">
    <property type="term" value="F:oxidoreductase activity"/>
    <property type="evidence" value="ECO:0007669"/>
    <property type="project" value="UniProtKB-KW"/>
</dbReference>
<evidence type="ECO:0000313" key="3">
    <source>
        <dbReference type="Proteomes" id="UP000352698"/>
    </source>
</evidence>
<dbReference type="InterPro" id="IPR038732">
    <property type="entry name" value="HpyO/CreE_NAD-binding"/>
</dbReference>
<comment type="caution">
    <text evidence="2">The sequence shown here is derived from an EMBL/GenBank/DDBJ whole genome shotgun (WGS) entry which is preliminary data.</text>
</comment>
<dbReference type="EMBL" id="CABEEP010000001">
    <property type="protein sequence ID" value="VTQ65452.1"/>
    <property type="molecule type" value="Genomic_DNA"/>
</dbReference>
<dbReference type="Pfam" id="PF13454">
    <property type="entry name" value="NAD_binding_9"/>
    <property type="match status" value="1"/>
</dbReference>
<accession>A0A7Z9DJV1</accession>
<evidence type="ECO:0000313" key="2">
    <source>
        <dbReference type="EMBL" id="VTQ65452.1"/>
    </source>
</evidence>
<organism evidence="2 3">
    <name type="scientific">Enterococcus hirae</name>
    <dbReference type="NCBI Taxonomy" id="1354"/>
    <lineage>
        <taxon>Bacteria</taxon>
        <taxon>Bacillati</taxon>
        <taxon>Bacillota</taxon>
        <taxon>Bacilli</taxon>
        <taxon>Lactobacillales</taxon>
        <taxon>Enterococcaceae</taxon>
        <taxon>Enterococcus</taxon>
    </lineage>
</organism>
<name>A0A7Z9DJV1_ENTHR</name>